<evidence type="ECO:0000256" key="1">
    <source>
        <dbReference type="SAM" id="Phobius"/>
    </source>
</evidence>
<reference evidence="3 4" key="1">
    <citation type="submission" date="2014-04" db="EMBL/GenBank/DDBJ databases">
        <authorList>
            <consortium name="DOE Joint Genome Institute"/>
            <person name="Kuo A."/>
            <person name="Tarkka M."/>
            <person name="Buscot F."/>
            <person name="Kohler A."/>
            <person name="Nagy L.G."/>
            <person name="Floudas D."/>
            <person name="Copeland A."/>
            <person name="Barry K.W."/>
            <person name="Cichocki N."/>
            <person name="Veneault-Fourrey C."/>
            <person name="LaButti K."/>
            <person name="Lindquist E.A."/>
            <person name="Lipzen A."/>
            <person name="Lundell T."/>
            <person name="Morin E."/>
            <person name="Murat C."/>
            <person name="Sun H."/>
            <person name="Tunlid A."/>
            <person name="Henrissat B."/>
            <person name="Grigoriev I.V."/>
            <person name="Hibbett D.S."/>
            <person name="Martin F."/>
            <person name="Nordberg H.P."/>
            <person name="Cantor M.N."/>
            <person name="Hua S.X."/>
        </authorList>
    </citation>
    <scope>NUCLEOTIDE SEQUENCE [LARGE SCALE GENOMIC DNA]</scope>
    <source>
        <strain evidence="3 4">F 1598</strain>
    </source>
</reference>
<keyword evidence="1" id="KW-0812">Transmembrane</keyword>
<keyword evidence="1" id="KW-1133">Transmembrane helix</keyword>
<feature type="transmembrane region" description="Helical" evidence="1">
    <location>
        <begin position="91"/>
        <end position="113"/>
    </location>
</feature>
<keyword evidence="4" id="KW-1185">Reference proteome</keyword>
<feature type="chain" id="PRO_5002162647" evidence="2">
    <location>
        <begin position="18"/>
        <end position="114"/>
    </location>
</feature>
<evidence type="ECO:0000313" key="3">
    <source>
        <dbReference type="EMBL" id="KIM91517.1"/>
    </source>
</evidence>
<dbReference type="HOGENOM" id="CLU_2121953_0_0_1"/>
<evidence type="ECO:0000256" key="2">
    <source>
        <dbReference type="SAM" id="SignalP"/>
    </source>
</evidence>
<dbReference type="Proteomes" id="UP000054166">
    <property type="component" value="Unassembled WGS sequence"/>
</dbReference>
<feature type="transmembrane region" description="Helical" evidence="1">
    <location>
        <begin position="65"/>
        <end position="84"/>
    </location>
</feature>
<sequence length="114" mass="13035">MLQLFFAISCLLCMGLSYSPVYNPYSHLKSIFSHHTIMDFGLKLEKRKLIALAVGYTFAGTEFKAYRILGCVAWITSVFVRIRVFHQTHSLSVHSSSIFLLFFIFLIFEVLAAC</sequence>
<keyword evidence="2" id="KW-0732">Signal</keyword>
<dbReference type="EMBL" id="KN832971">
    <property type="protein sequence ID" value="KIM91517.1"/>
    <property type="molecule type" value="Genomic_DNA"/>
</dbReference>
<accession>A0A0C3CP59</accession>
<gene>
    <name evidence="3" type="ORF">PILCRDRAFT_132038</name>
</gene>
<evidence type="ECO:0000313" key="4">
    <source>
        <dbReference type="Proteomes" id="UP000054166"/>
    </source>
</evidence>
<keyword evidence="1" id="KW-0472">Membrane</keyword>
<proteinExistence type="predicted"/>
<reference evidence="4" key="2">
    <citation type="submission" date="2015-01" db="EMBL/GenBank/DDBJ databases">
        <title>Evolutionary Origins and Diversification of the Mycorrhizal Mutualists.</title>
        <authorList>
            <consortium name="DOE Joint Genome Institute"/>
            <consortium name="Mycorrhizal Genomics Consortium"/>
            <person name="Kohler A."/>
            <person name="Kuo A."/>
            <person name="Nagy L.G."/>
            <person name="Floudas D."/>
            <person name="Copeland A."/>
            <person name="Barry K.W."/>
            <person name="Cichocki N."/>
            <person name="Veneault-Fourrey C."/>
            <person name="LaButti K."/>
            <person name="Lindquist E.A."/>
            <person name="Lipzen A."/>
            <person name="Lundell T."/>
            <person name="Morin E."/>
            <person name="Murat C."/>
            <person name="Riley R."/>
            <person name="Ohm R."/>
            <person name="Sun H."/>
            <person name="Tunlid A."/>
            <person name="Henrissat B."/>
            <person name="Grigoriev I.V."/>
            <person name="Hibbett D.S."/>
            <person name="Martin F."/>
        </authorList>
    </citation>
    <scope>NUCLEOTIDE SEQUENCE [LARGE SCALE GENOMIC DNA]</scope>
    <source>
        <strain evidence="4">F 1598</strain>
    </source>
</reference>
<name>A0A0C3CP59_PILCF</name>
<dbReference type="InParanoid" id="A0A0C3CP59"/>
<protein>
    <submittedName>
        <fullName evidence="3">Uncharacterized protein</fullName>
    </submittedName>
</protein>
<feature type="signal peptide" evidence="2">
    <location>
        <begin position="1"/>
        <end position="17"/>
    </location>
</feature>
<organism evidence="3 4">
    <name type="scientific">Piloderma croceum (strain F 1598)</name>
    <dbReference type="NCBI Taxonomy" id="765440"/>
    <lineage>
        <taxon>Eukaryota</taxon>
        <taxon>Fungi</taxon>
        <taxon>Dikarya</taxon>
        <taxon>Basidiomycota</taxon>
        <taxon>Agaricomycotina</taxon>
        <taxon>Agaricomycetes</taxon>
        <taxon>Agaricomycetidae</taxon>
        <taxon>Atheliales</taxon>
        <taxon>Atheliaceae</taxon>
        <taxon>Piloderma</taxon>
    </lineage>
</organism>
<dbReference type="AlphaFoldDB" id="A0A0C3CP59"/>